<dbReference type="GO" id="GO:0005886">
    <property type="term" value="C:plasma membrane"/>
    <property type="evidence" value="ECO:0007669"/>
    <property type="project" value="TreeGrafter"/>
</dbReference>
<sequence>DIEEVRDTRLLKVNVEDHDPVMARDIANSLARVYIEFNIANRLKYSQSTLSWVTDQLYGIKKKLEDAEEEFLAYKQREKLFSVEGRQKVIAQKIGEFNDAYIKTRNKRLELEAKLEELRRSSQPGVDILHVRSLIDNPL</sequence>
<proteinExistence type="predicted"/>
<accession>X1GVF8</accession>
<feature type="non-terminal residue" evidence="1">
    <location>
        <position position="1"/>
    </location>
</feature>
<dbReference type="EMBL" id="BARU01021723">
    <property type="protein sequence ID" value="GAH48855.1"/>
    <property type="molecule type" value="Genomic_DNA"/>
</dbReference>
<organism evidence="1">
    <name type="scientific">marine sediment metagenome</name>
    <dbReference type="NCBI Taxonomy" id="412755"/>
    <lineage>
        <taxon>unclassified sequences</taxon>
        <taxon>metagenomes</taxon>
        <taxon>ecological metagenomes</taxon>
    </lineage>
</organism>
<evidence type="ECO:0008006" key="2">
    <source>
        <dbReference type="Google" id="ProtNLM"/>
    </source>
</evidence>
<protein>
    <recommendedName>
        <fullName evidence="2">Tyrosine kinase G-rich domain-containing protein</fullName>
    </recommendedName>
</protein>
<dbReference type="PANTHER" id="PTHR32309:SF13">
    <property type="entry name" value="FERRIC ENTEROBACTIN TRANSPORT PROTEIN FEPE"/>
    <property type="match status" value="1"/>
</dbReference>
<dbReference type="GO" id="GO:0004713">
    <property type="term" value="F:protein tyrosine kinase activity"/>
    <property type="evidence" value="ECO:0007669"/>
    <property type="project" value="TreeGrafter"/>
</dbReference>
<reference evidence="1" key="1">
    <citation type="journal article" date="2014" name="Front. Microbiol.">
        <title>High frequency of phylogenetically diverse reductive dehalogenase-homologous genes in deep subseafloor sedimentary metagenomes.</title>
        <authorList>
            <person name="Kawai M."/>
            <person name="Futagami T."/>
            <person name="Toyoda A."/>
            <person name="Takaki Y."/>
            <person name="Nishi S."/>
            <person name="Hori S."/>
            <person name="Arai W."/>
            <person name="Tsubouchi T."/>
            <person name="Morono Y."/>
            <person name="Uchiyama I."/>
            <person name="Ito T."/>
            <person name="Fujiyama A."/>
            <person name="Inagaki F."/>
            <person name="Takami H."/>
        </authorList>
    </citation>
    <scope>NUCLEOTIDE SEQUENCE</scope>
    <source>
        <strain evidence="1">Expedition CK06-06</strain>
    </source>
</reference>
<comment type="caution">
    <text evidence="1">The sequence shown here is derived from an EMBL/GenBank/DDBJ whole genome shotgun (WGS) entry which is preliminary data.</text>
</comment>
<name>X1GVF8_9ZZZZ</name>
<dbReference type="PANTHER" id="PTHR32309">
    <property type="entry name" value="TYROSINE-PROTEIN KINASE"/>
    <property type="match status" value="1"/>
</dbReference>
<gene>
    <name evidence="1" type="ORF">S03H2_35502</name>
</gene>
<dbReference type="AlphaFoldDB" id="X1GVF8"/>
<dbReference type="InterPro" id="IPR050445">
    <property type="entry name" value="Bact_polysacc_biosynth/exp"/>
</dbReference>
<evidence type="ECO:0000313" key="1">
    <source>
        <dbReference type="EMBL" id="GAH48855.1"/>
    </source>
</evidence>